<dbReference type="InterPro" id="IPR050134">
    <property type="entry name" value="NAD-dep_sirtuin_deacylases"/>
</dbReference>
<comment type="caution">
    <text evidence="6">The sequence shown here is derived from an EMBL/GenBank/DDBJ whole genome shotgun (WGS) entry which is preliminary data.</text>
</comment>
<evidence type="ECO:0000256" key="1">
    <source>
        <dbReference type="ARBA" id="ARBA00006924"/>
    </source>
</evidence>
<feature type="binding site" evidence="4">
    <location>
        <position position="143"/>
    </location>
    <ligand>
        <name>Zn(2+)</name>
        <dbReference type="ChEBI" id="CHEBI:29105"/>
    </ligand>
</feature>
<evidence type="ECO:0000256" key="4">
    <source>
        <dbReference type="PROSITE-ProRule" id="PRU00236"/>
    </source>
</evidence>
<accession>A0A9W4UTW5</accession>
<sequence length="348" mass="37589">MASGELDPAAVASFRAHLSQSNRVVAVIGAGLSASSGLSTFRDANGLWCNYDVHLIASPAGWRRDPGLVWQFYSDRRRTALQAEPNPAHYALVELAKRKPGFVALSQNVDGLLQRAGMSDGHSEDAEDAQLKLLHGNLFNLKCAGSCGYATQSFEDPLCPVLSEDHAKNRANVMGAGVKSGEKPPKASALLFEAIAAKNKKILGERFEKSEPSTADAAPLKELGENVPKKPDVAPVLHSGIQTSDLPQCPGCRNNMLRPDVVWFGEALAQDTVEQVDAWFEEDEVDLCLVIGTSGLVWPAAGYSEQARKKGARVAYVNMNLEDIKNRREGDWTFIGDAAIILPIILGR</sequence>
<comment type="similarity">
    <text evidence="1">Belongs to the sirtuin family. Class I subfamily.</text>
</comment>
<evidence type="ECO:0000313" key="6">
    <source>
        <dbReference type="EMBL" id="CAI6341384.1"/>
    </source>
</evidence>
<evidence type="ECO:0000313" key="7">
    <source>
        <dbReference type="Proteomes" id="UP001152607"/>
    </source>
</evidence>
<keyword evidence="2" id="KW-0808">Transferase</keyword>
<keyword evidence="4" id="KW-0862">Zinc</keyword>
<dbReference type="AlphaFoldDB" id="A0A9W4UTW5"/>
<evidence type="ECO:0000256" key="2">
    <source>
        <dbReference type="ARBA" id="ARBA00022679"/>
    </source>
</evidence>
<dbReference type="InterPro" id="IPR026590">
    <property type="entry name" value="Ssirtuin_cat_dom"/>
</dbReference>
<evidence type="ECO:0000256" key="3">
    <source>
        <dbReference type="ARBA" id="ARBA00023027"/>
    </source>
</evidence>
<dbReference type="PANTHER" id="PTHR11085">
    <property type="entry name" value="NAD-DEPENDENT PROTEIN DEACYLASE SIRTUIN-5, MITOCHONDRIAL-RELATED"/>
    <property type="match status" value="1"/>
</dbReference>
<dbReference type="OrthoDB" id="424302at2759"/>
<dbReference type="EMBL" id="CAOQHR010000011">
    <property type="protein sequence ID" value="CAI6341384.1"/>
    <property type="molecule type" value="Genomic_DNA"/>
</dbReference>
<dbReference type="GO" id="GO:0017136">
    <property type="term" value="F:histone deacetylase activity, NAD-dependent"/>
    <property type="evidence" value="ECO:0007669"/>
    <property type="project" value="TreeGrafter"/>
</dbReference>
<feature type="binding site" evidence="4">
    <location>
        <position position="147"/>
    </location>
    <ligand>
        <name>Zn(2+)</name>
        <dbReference type="ChEBI" id="CHEBI:29105"/>
    </ligand>
</feature>
<dbReference type="GO" id="GO:0046872">
    <property type="term" value="F:metal ion binding"/>
    <property type="evidence" value="ECO:0007669"/>
    <property type="project" value="UniProtKB-KW"/>
</dbReference>
<keyword evidence="7" id="KW-1185">Reference proteome</keyword>
<protein>
    <recommendedName>
        <fullName evidence="5">Deacetylase sirtuin-type domain-containing protein</fullName>
    </recommendedName>
</protein>
<dbReference type="Proteomes" id="UP001152607">
    <property type="component" value="Unassembled WGS sequence"/>
</dbReference>
<dbReference type="SUPFAM" id="SSF52467">
    <property type="entry name" value="DHS-like NAD/FAD-binding domain"/>
    <property type="match status" value="1"/>
</dbReference>
<feature type="binding site" evidence="4">
    <location>
        <position position="252"/>
    </location>
    <ligand>
        <name>Zn(2+)</name>
        <dbReference type="ChEBI" id="CHEBI:29105"/>
    </ligand>
</feature>
<dbReference type="InterPro" id="IPR003000">
    <property type="entry name" value="Sirtuin"/>
</dbReference>
<feature type="domain" description="Deacetylase sirtuin-type" evidence="5">
    <location>
        <begin position="4"/>
        <end position="348"/>
    </location>
</feature>
<dbReference type="GO" id="GO:0005634">
    <property type="term" value="C:nucleus"/>
    <property type="evidence" value="ECO:0007669"/>
    <property type="project" value="TreeGrafter"/>
</dbReference>
<name>A0A9W4UTW5_9PLEO</name>
<dbReference type="PROSITE" id="PS50305">
    <property type="entry name" value="SIRTUIN"/>
    <property type="match status" value="1"/>
</dbReference>
<keyword evidence="3" id="KW-0520">NAD</keyword>
<dbReference type="InterPro" id="IPR029035">
    <property type="entry name" value="DHS-like_NAD/FAD-binding_dom"/>
</dbReference>
<gene>
    <name evidence="6" type="ORF">PDIGIT_LOCUS14581</name>
</gene>
<organism evidence="6 7">
    <name type="scientific">Periconia digitata</name>
    <dbReference type="NCBI Taxonomy" id="1303443"/>
    <lineage>
        <taxon>Eukaryota</taxon>
        <taxon>Fungi</taxon>
        <taxon>Dikarya</taxon>
        <taxon>Ascomycota</taxon>
        <taxon>Pezizomycotina</taxon>
        <taxon>Dothideomycetes</taxon>
        <taxon>Pleosporomycetidae</taxon>
        <taxon>Pleosporales</taxon>
        <taxon>Massarineae</taxon>
        <taxon>Periconiaceae</taxon>
        <taxon>Periconia</taxon>
    </lineage>
</organism>
<feature type="binding site" evidence="4">
    <location>
        <position position="249"/>
    </location>
    <ligand>
        <name>Zn(2+)</name>
        <dbReference type="ChEBI" id="CHEBI:29105"/>
    </ligand>
</feature>
<dbReference type="Pfam" id="PF02146">
    <property type="entry name" value="SIR2"/>
    <property type="match status" value="2"/>
</dbReference>
<dbReference type="GO" id="GO:0070403">
    <property type="term" value="F:NAD+ binding"/>
    <property type="evidence" value="ECO:0007669"/>
    <property type="project" value="InterPro"/>
</dbReference>
<proteinExistence type="inferred from homology"/>
<reference evidence="6" key="1">
    <citation type="submission" date="2023-01" db="EMBL/GenBank/DDBJ databases">
        <authorList>
            <person name="Van Ghelder C."/>
            <person name="Rancurel C."/>
        </authorList>
    </citation>
    <scope>NUCLEOTIDE SEQUENCE</scope>
    <source>
        <strain evidence="6">CNCM I-4278</strain>
    </source>
</reference>
<evidence type="ECO:0000259" key="5">
    <source>
        <dbReference type="PROSITE" id="PS50305"/>
    </source>
</evidence>
<dbReference type="PANTHER" id="PTHR11085:SF10">
    <property type="entry name" value="NAD-DEPENDENT PROTEIN DEACYLASE SIRTUIN-5, MITOCHONDRIAL-RELATED"/>
    <property type="match status" value="1"/>
</dbReference>
<keyword evidence="4" id="KW-0479">Metal-binding</keyword>
<feature type="active site" description="Proton acceptor" evidence="4">
    <location>
        <position position="135"/>
    </location>
</feature>
<dbReference type="Gene3D" id="3.40.50.1220">
    <property type="entry name" value="TPP-binding domain"/>
    <property type="match status" value="2"/>
</dbReference>